<evidence type="ECO:0000313" key="2">
    <source>
        <dbReference type="Proteomes" id="UP000623678"/>
    </source>
</evidence>
<dbReference type="EMBL" id="JACRTD010000005">
    <property type="protein sequence ID" value="MBC8585551.1"/>
    <property type="molecule type" value="Genomic_DNA"/>
</dbReference>
<organism evidence="1 2">
    <name type="scientific">Youxingia wuxianensis</name>
    <dbReference type="NCBI Taxonomy" id="2763678"/>
    <lineage>
        <taxon>Bacteria</taxon>
        <taxon>Bacillati</taxon>
        <taxon>Bacillota</taxon>
        <taxon>Clostridia</taxon>
        <taxon>Eubacteriales</taxon>
        <taxon>Oscillospiraceae</taxon>
        <taxon>Youxingia</taxon>
    </lineage>
</organism>
<reference evidence="1" key="1">
    <citation type="submission" date="2020-08" db="EMBL/GenBank/DDBJ databases">
        <title>Genome public.</title>
        <authorList>
            <person name="Liu C."/>
            <person name="Sun Q."/>
        </authorList>
    </citation>
    <scope>NUCLEOTIDE SEQUENCE</scope>
    <source>
        <strain evidence="1">NSJ-64</strain>
    </source>
</reference>
<accession>A0A926EMY3</accession>
<dbReference type="RefSeq" id="WP_262395337.1">
    <property type="nucleotide sequence ID" value="NZ_JACRTD010000005.1"/>
</dbReference>
<protein>
    <submittedName>
        <fullName evidence="1">Uncharacterized protein</fullName>
    </submittedName>
</protein>
<name>A0A926EMY3_9FIRM</name>
<sequence>MTLRKLTIGLIAILLLTSSLLVNADTQGKNSLRPALAERGEPMNAK</sequence>
<comment type="caution">
    <text evidence="1">The sequence shown here is derived from an EMBL/GenBank/DDBJ whole genome shotgun (WGS) entry which is preliminary data.</text>
</comment>
<gene>
    <name evidence="1" type="ORF">H8705_08140</name>
</gene>
<dbReference type="Proteomes" id="UP000623678">
    <property type="component" value="Unassembled WGS sequence"/>
</dbReference>
<dbReference type="AlphaFoldDB" id="A0A926EMY3"/>
<evidence type="ECO:0000313" key="1">
    <source>
        <dbReference type="EMBL" id="MBC8585551.1"/>
    </source>
</evidence>
<keyword evidence="2" id="KW-1185">Reference proteome</keyword>
<proteinExistence type="predicted"/>